<evidence type="ECO:0000313" key="2">
    <source>
        <dbReference type="Proteomes" id="UP000199340"/>
    </source>
</evidence>
<accession>A0A1G8MN79</accession>
<organism evidence="1 2">
    <name type="scientific">Lutimaribacter saemankumensis</name>
    <dbReference type="NCBI Taxonomy" id="490829"/>
    <lineage>
        <taxon>Bacteria</taxon>
        <taxon>Pseudomonadati</taxon>
        <taxon>Pseudomonadota</taxon>
        <taxon>Alphaproteobacteria</taxon>
        <taxon>Rhodobacterales</taxon>
        <taxon>Roseobacteraceae</taxon>
        <taxon>Lutimaribacter</taxon>
    </lineage>
</organism>
<keyword evidence="2" id="KW-1185">Reference proteome</keyword>
<dbReference type="RefSeq" id="WP_139170513.1">
    <property type="nucleotide sequence ID" value="NZ_FNEB01000004.1"/>
</dbReference>
<dbReference type="OrthoDB" id="7870064at2"/>
<dbReference type="Proteomes" id="UP000199340">
    <property type="component" value="Unassembled WGS sequence"/>
</dbReference>
<dbReference type="EMBL" id="FNEB01000004">
    <property type="protein sequence ID" value="SDI69316.1"/>
    <property type="molecule type" value="Genomic_DNA"/>
</dbReference>
<dbReference type="AlphaFoldDB" id="A0A1G8MN79"/>
<protein>
    <submittedName>
        <fullName evidence="1">Uncharacterized protein</fullName>
    </submittedName>
</protein>
<reference evidence="1 2" key="1">
    <citation type="submission" date="2016-10" db="EMBL/GenBank/DDBJ databases">
        <authorList>
            <person name="de Groot N.N."/>
        </authorList>
    </citation>
    <scope>NUCLEOTIDE SEQUENCE [LARGE SCALE GENOMIC DNA]</scope>
    <source>
        <strain evidence="1 2">DSM 28010</strain>
    </source>
</reference>
<evidence type="ECO:0000313" key="1">
    <source>
        <dbReference type="EMBL" id="SDI69316.1"/>
    </source>
</evidence>
<name>A0A1G8MN79_9RHOB</name>
<proteinExistence type="predicted"/>
<dbReference type="STRING" id="490829.SAMN05421850_104262"/>
<sequence>MLFAHCDEPDAALADALHVSENLNGRVVIPHCDKAMGTVVVMHHDTCRQMPSVSYDHTDDGDLRLCLPEGEVVLLGVRDPSQVCMVLRGH</sequence>
<gene>
    <name evidence="1" type="ORF">SAMN05421850_104262</name>
</gene>